<evidence type="ECO:0000256" key="1">
    <source>
        <dbReference type="ARBA" id="ARBA00004613"/>
    </source>
</evidence>
<evidence type="ECO:0000256" key="5">
    <source>
        <dbReference type="ARBA" id="ARBA00022525"/>
    </source>
</evidence>
<sequence>MNIKFLNQGSKFSWFSIKFSVGSSVFYLFLIDSSQSCGISTHIEIAHRAASHYDHIFDQNLSAKKLIEKYQSAFQAGNPYPDSYYPSICKKGVLADVSEDTHWVPFLNATIRYIQKTYQRPFNEDAQRLIVFTLGYISHQMADVTWHSLGVVQGFLSSMGFVNFHGSFSEAHSVGDFGGDVVNQFELNTKYISDLGEWYVPYNDLYNIYKDLYGTEKITKSEIIECSSLLFLGRLGEQIAVSLLYADYFKKSSFMVDRLNDFFLGGIDDMATWTQISWNKFFFMLENGIDKCKLDHNIMFINCNQTREEKSNAKKLEYKSVEPHYELNNLDSSHYQAEITQQGVYLRSTLKYKQHFKFRLGKWLYQEADSTYYVRNDNAQLGWSMATGDLDQDGNDDLVIGAPVFSELNSYQNGAVFAVTSANKSIPFEELNLEEKASFVIKPPSDAVSSRFGHSVTILDINSDGFNDIVGRVYIYFGDKSLSYKAPNVTIYCHKFKYCNLGWKISSGDVNLDGKADLIISSPFAATCDDQCGFVSVLLNRNKLNSQIEITDSDWFLTGKMAYEWFGFSAKAKYGYLSVGAPQSRKCYRSDCQISDQDIQSAGRVYVYKYPSQKPVMVLNGEKEWAQFGYDFDMSFQEKNLVMAVSSITEDTKLQNGTSFELNRAGRE</sequence>
<evidence type="ECO:0000259" key="13">
    <source>
        <dbReference type="Pfam" id="PF00882"/>
    </source>
</evidence>
<evidence type="ECO:0000256" key="12">
    <source>
        <dbReference type="PROSITE-ProRule" id="PRU00803"/>
    </source>
</evidence>
<dbReference type="Pfam" id="PF01839">
    <property type="entry name" value="FG-GAP"/>
    <property type="match status" value="2"/>
</dbReference>
<keyword evidence="5" id="KW-0964">Secreted</keyword>
<dbReference type="PRINTS" id="PR00718">
    <property type="entry name" value="PHPHLIPASED"/>
</dbReference>
<dbReference type="InterPro" id="IPR029002">
    <property type="entry name" value="PLPC/GPLD1"/>
</dbReference>
<feature type="domain" description="Phospholipase C/D" evidence="13">
    <location>
        <begin position="41"/>
        <end position="218"/>
    </location>
</feature>
<evidence type="ECO:0000256" key="7">
    <source>
        <dbReference type="ARBA" id="ARBA00022737"/>
    </source>
</evidence>
<dbReference type="PANTHER" id="PTHR23221">
    <property type="entry name" value="GLYCOSYLPHOSPHATIDYLINOSITOL PHOSPHOLIPASE D"/>
    <property type="match status" value="1"/>
</dbReference>
<dbReference type="Proteomes" id="UP000276133">
    <property type="component" value="Unassembled WGS sequence"/>
</dbReference>
<proteinExistence type="inferred from homology"/>
<dbReference type="GO" id="GO:0005615">
    <property type="term" value="C:extracellular space"/>
    <property type="evidence" value="ECO:0007669"/>
    <property type="project" value="TreeGrafter"/>
</dbReference>
<reference evidence="14 15" key="1">
    <citation type="journal article" date="2018" name="Sci. Rep.">
        <title>Genomic signatures of local adaptation to the degree of environmental predictability in rotifers.</title>
        <authorList>
            <person name="Franch-Gras L."/>
            <person name="Hahn C."/>
            <person name="Garcia-Roger E.M."/>
            <person name="Carmona M.J."/>
            <person name="Serra M."/>
            <person name="Gomez A."/>
        </authorList>
    </citation>
    <scope>NUCLEOTIDE SEQUENCE [LARGE SCALE GENOMIC DNA]</scope>
    <source>
        <strain evidence="14">HYR1</strain>
    </source>
</reference>
<name>A0A3M7S3D0_BRAPC</name>
<dbReference type="GO" id="GO:0004621">
    <property type="term" value="F:glycosylphosphatidylinositol phospholipase D activity"/>
    <property type="evidence" value="ECO:0007669"/>
    <property type="project" value="UniProtKB-EC"/>
</dbReference>
<evidence type="ECO:0000313" key="15">
    <source>
        <dbReference type="Proteomes" id="UP000276133"/>
    </source>
</evidence>
<dbReference type="InterPro" id="IPR013517">
    <property type="entry name" value="FG-GAP"/>
</dbReference>
<dbReference type="EC" id="3.1.4.50" evidence="3"/>
<evidence type="ECO:0000256" key="6">
    <source>
        <dbReference type="ARBA" id="ARBA00022729"/>
    </source>
</evidence>
<keyword evidence="15" id="KW-1185">Reference proteome</keyword>
<organism evidence="14 15">
    <name type="scientific">Brachionus plicatilis</name>
    <name type="common">Marine rotifer</name>
    <name type="synonym">Brachionus muelleri</name>
    <dbReference type="NCBI Taxonomy" id="10195"/>
    <lineage>
        <taxon>Eukaryota</taxon>
        <taxon>Metazoa</taxon>
        <taxon>Spiralia</taxon>
        <taxon>Gnathifera</taxon>
        <taxon>Rotifera</taxon>
        <taxon>Eurotatoria</taxon>
        <taxon>Monogononta</taxon>
        <taxon>Pseudotrocha</taxon>
        <taxon>Ploima</taxon>
        <taxon>Brachionidae</taxon>
        <taxon>Brachionus</taxon>
    </lineage>
</organism>
<evidence type="ECO:0000256" key="4">
    <source>
        <dbReference type="ARBA" id="ARBA00015988"/>
    </source>
</evidence>
<keyword evidence="6" id="KW-0732">Signal</keyword>
<dbReference type="GO" id="GO:0031012">
    <property type="term" value="C:extracellular matrix"/>
    <property type="evidence" value="ECO:0007669"/>
    <property type="project" value="TreeGrafter"/>
</dbReference>
<evidence type="ECO:0000256" key="8">
    <source>
        <dbReference type="ARBA" id="ARBA00022801"/>
    </source>
</evidence>
<protein>
    <recommendedName>
        <fullName evidence="4">Phosphatidylinositol-glycan-specific phospholipase D</fullName>
        <ecNumber evidence="3">3.1.4.50</ecNumber>
    </recommendedName>
    <alternativeName>
        <fullName evidence="10">Glycosyl-phosphatidylinositol-specific phospholipase D</fullName>
    </alternativeName>
</protein>
<dbReference type="STRING" id="10195.A0A3M7S3D0"/>
<dbReference type="SUPFAM" id="SSF69318">
    <property type="entry name" value="Integrin alpha N-terminal domain"/>
    <property type="match status" value="1"/>
</dbReference>
<evidence type="ECO:0000256" key="10">
    <source>
        <dbReference type="ARBA" id="ARBA00029753"/>
    </source>
</evidence>
<dbReference type="Pfam" id="PF00882">
    <property type="entry name" value="Zn_dep_PLPC"/>
    <property type="match status" value="1"/>
</dbReference>
<gene>
    <name evidence="14" type="ORF">BpHYR1_039437</name>
</gene>
<dbReference type="AlphaFoldDB" id="A0A3M7S3D0"/>
<comment type="similarity">
    <text evidence="2">Belongs to the GPLD1 family.</text>
</comment>
<dbReference type="PANTHER" id="PTHR23221:SF7">
    <property type="entry name" value="PHOSPHATIDYLINOSITOL-GLYCAN-SPECIFIC PHOSPHOLIPASE D"/>
    <property type="match status" value="1"/>
</dbReference>
<comment type="catalytic activity">
    <reaction evidence="11">
        <text>a 6-(alpha-D-glucosaminyl)-1-(1,2-diacyl-sn-glycero-3-phospho)-1D-myo-inositol + H2O = 6-(alpha-D-glucosaminyl)-1D-myo-inositol + a 1,2-diacyl-sn-glycero-3-phosphate + H(+)</text>
        <dbReference type="Rhea" id="RHEA:10832"/>
        <dbReference type="ChEBI" id="CHEBI:15377"/>
        <dbReference type="ChEBI" id="CHEBI:15378"/>
        <dbReference type="ChEBI" id="CHEBI:57997"/>
        <dbReference type="ChEBI" id="CHEBI:58608"/>
        <dbReference type="ChEBI" id="CHEBI:58700"/>
        <dbReference type="EC" id="3.1.4.50"/>
    </reaction>
</comment>
<keyword evidence="7" id="KW-0677">Repeat</keyword>
<keyword evidence="9" id="KW-0325">Glycoprotein</keyword>
<dbReference type="EMBL" id="REGN01002106">
    <property type="protein sequence ID" value="RNA30261.1"/>
    <property type="molecule type" value="Genomic_DNA"/>
</dbReference>
<evidence type="ECO:0000256" key="2">
    <source>
        <dbReference type="ARBA" id="ARBA00008652"/>
    </source>
</evidence>
<dbReference type="Gene3D" id="2.130.10.130">
    <property type="entry name" value="Integrin alpha, N-terminal"/>
    <property type="match status" value="2"/>
</dbReference>
<comment type="subcellular location">
    <subcellularLocation>
        <location evidence="1">Secreted</location>
    </subcellularLocation>
</comment>
<dbReference type="InterPro" id="IPR028994">
    <property type="entry name" value="Integrin_alpha_N"/>
</dbReference>
<feature type="repeat" description="FG-GAP" evidence="12">
    <location>
        <begin position="367"/>
        <end position="428"/>
    </location>
</feature>
<dbReference type="InterPro" id="IPR001028">
    <property type="entry name" value="Gprt_PLipase_D"/>
</dbReference>
<evidence type="ECO:0000313" key="14">
    <source>
        <dbReference type="EMBL" id="RNA30261.1"/>
    </source>
</evidence>
<comment type="caution">
    <text evidence="14">The sequence shown here is derived from an EMBL/GenBank/DDBJ whole genome shotgun (WGS) entry which is preliminary data.</text>
</comment>
<dbReference type="SMART" id="SM00191">
    <property type="entry name" value="Int_alpha"/>
    <property type="match status" value="4"/>
</dbReference>
<accession>A0A3M7S3D0</accession>
<dbReference type="OrthoDB" id="5317514at2759"/>
<evidence type="ECO:0000256" key="11">
    <source>
        <dbReference type="ARBA" id="ARBA00093237"/>
    </source>
</evidence>
<evidence type="ECO:0000256" key="9">
    <source>
        <dbReference type="ARBA" id="ARBA00023180"/>
    </source>
</evidence>
<dbReference type="InterPro" id="IPR013519">
    <property type="entry name" value="Int_alpha_beta-p"/>
</dbReference>
<dbReference type="PROSITE" id="PS51470">
    <property type="entry name" value="FG_GAP"/>
    <property type="match status" value="1"/>
</dbReference>
<keyword evidence="8 14" id="KW-0378">Hydrolase</keyword>
<evidence type="ECO:0000256" key="3">
    <source>
        <dbReference type="ARBA" id="ARBA00012284"/>
    </source>
</evidence>